<keyword evidence="4" id="KW-0378">Hydrolase</keyword>
<protein>
    <submittedName>
        <fullName evidence="4">Ribonuclease I (EC)</fullName>
        <ecNumber evidence="4">3.1.27.6</ecNumber>
    </submittedName>
</protein>
<dbReference type="InterPro" id="IPR036430">
    <property type="entry name" value="RNase_T2-like_sf"/>
</dbReference>
<dbReference type="Gene3D" id="3.90.730.10">
    <property type="entry name" value="Ribonuclease T2-like"/>
    <property type="match status" value="1"/>
</dbReference>
<dbReference type="PROSITE" id="PS00531">
    <property type="entry name" value="RNASE_T2_2"/>
    <property type="match status" value="1"/>
</dbReference>
<dbReference type="InterPro" id="IPR001568">
    <property type="entry name" value="RNase_T2-like"/>
</dbReference>
<dbReference type="GO" id="GO:0003723">
    <property type="term" value="F:RNA binding"/>
    <property type="evidence" value="ECO:0007669"/>
    <property type="project" value="InterPro"/>
</dbReference>
<keyword evidence="3" id="KW-1133">Transmembrane helix</keyword>
<dbReference type="AlphaFoldDB" id="A0A6S6TGE5"/>
<dbReference type="Pfam" id="PF00445">
    <property type="entry name" value="Ribonuclease_T2"/>
    <property type="match status" value="1"/>
</dbReference>
<dbReference type="PROSITE" id="PS00530">
    <property type="entry name" value="RNASE_T2_1"/>
    <property type="match status" value="1"/>
</dbReference>
<name>A0A6S6TGE5_9BACT</name>
<evidence type="ECO:0000256" key="2">
    <source>
        <dbReference type="RuleBase" id="RU004328"/>
    </source>
</evidence>
<organism evidence="4">
    <name type="scientific">uncultured Sulfurovum sp</name>
    <dbReference type="NCBI Taxonomy" id="269237"/>
    <lineage>
        <taxon>Bacteria</taxon>
        <taxon>Pseudomonadati</taxon>
        <taxon>Campylobacterota</taxon>
        <taxon>Epsilonproteobacteria</taxon>
        <taxon>Campylobacterales</taxon>
        <taxon>Sulfurovaceae</taxon>
        <taxon>Sulfurovum</taxon>
        <taxon>environmental samples</taxon>
    </lineage>
</organism>
<evidence type="ECO:0000313" key="4">
    <source>
        <dbReference type="EMBL" id="CAA6815569.1"/>
    </source>
</evidence>
<accession>A0A6S6TGE5</accession>
<dbReference type="InterPro" id="IPR033130">
    <property type="entry name" value="RNase_T2_His_AS_2"/>
</dbReference>
<feature type="transmembrane region" description="Helical" evidence="3">
    <location>
        <begin position="6"/>
        <end position="22"/>
    </location>
</feature>
<gene>
    <name evidence="4" type="ORF">HELGO_WM17316</name>
</gene>
<dbReference type="PANTHER" id="PTHR11240">
    <property type="entry name" value="RIBONUCLEASE T2"/>
    <property type="match status" value="1"/>
</dbReference>
<dbReference type="GO" id="GO:0006401">
    <property type="term" value="P:RNA catabolic process"/>
    <property type="evidence" value="ECO:0007669"/>
    <property type="project" value="TreeGrafter"/>
</dbReference>
<dbReference type="InterPro" id="IPR018188">
    <property type="entry name" value="RNase_T2_His_AS_1"/>
</dbReference>
<comment type="similarity">
    <text evidence="1 2">Belongs to the RNase T2 family.</text>
</comment>
<evidence type="ECO:0000256" key="1">
    <source>
        <dbReference type="ARBA" id="ARBA00007469"/>
    </source>
</evidence>
<dbReference type="GO" id="GO:0016787">
    <property type="term" value="F:hydrolase activity"/>
    <property type="evidence" value="ECO:0007669"/>
    <property type="project" value="UniProtKB-KW"/>
</dbReference>
<proteinExistence type="inferred from homology"/>
<dbReference type="EC" id="3.1.27.6" evidence="4"/>
<keyword evidence="3" id="KW-0812">Transmembrane</keyword>
<dbReference type="GO" id="GO:0033897">
    <property type="term" value="F:ribonuclease T2 activity"/>
    <property type="evidence" value="ECO:0007669"/>
    <property type="project" value="InterPro"/>
</dbReference>
<evidence type="ECO:0000256" key="3">
    <source>
        <dbReference type="SAM" id="Phobius"/>
    </source>
</evidence>
<reference evidence="4" key="1">
    <citation type="submission" date="2020-01" db="EMBL/GenBank/DDBJ databases">
        <authorList>
            <person name="Meier V. D."/>
            <person name="Meier V D."/>
        </authorList>
    </citation>
    <scope>NUCLEOTIDE SEQUENCE</scope>
    <source>
        <strain evidence="4">HLG_WM_MAG_02</strain>
    </source>
</reference>
<dbReference type="EMBL" id="CACVAZ010000099">
    <property type="protein sequence ID" value="CAA6815569.1"/>
    <property type="molecule type" value="Genomic_DNA"/>
</dbReference>
<sequence length="342" mass="39058">MNQLLLGIFLFYAIFTFLKYNIKNIRIKMNKIITASLMVSLPLLILAKNPKVYETAVLECPAYNNLKHTANSNDIQLEMGKKYRVLQRNKGQVLTLIEGQRVAQRWVKEVCLSDGKKKVTAPSIPVKSTSKSTSKQNLLAISWQNAFCQTHQYKKECKSMNANSFGAFEFVLHGLWPQPRNNAYCNVSKKQVGMDKNKQWYSLDKLDLTSSTRTKLSQLMPGYASNLHRHEWIKHGTCYGTSANDYYVDAMNLLTQVNESKVQQYFKENVGRMVNLKEIRKQFDQEFGIGAGEHVTMNCRKGLVTELWLHLGNGSSELKELFKSGERAKSRCYKGQVDAVGF</sequence>
<dbReference type="SUPFAM" id="SSF55895">
    <property type="entry name" value="Ribonuclease Rh-like"/>
    <property type="match status" value="1"/>
</dbReference>
<keyword evidence="3" id="KW-0472">Membrane</keyword>
<dbReference type="PANTHER" id="PTHR11240:SF22">
    <property type="entry name" value="RIBONUCLEASE T2"/>
    <property type="match status" value="1"/>
</dbReference>